<dbReference type="EMBL" id="MEZK01000001">
    <property type="protein sequence ID" value="OGD64028.1"/>
    <property type="molecule type" value="Genomic_DNA"/>
</dbReference>
<gene>
    <name evidence="2" type="ORF">A2160_04525</name>
</gene>
<reference evidence="2 3" key="1">
    <citation type="journal article" date="2016" name="Nat. Commun.">
        <title>Thousands of microbial genomes shed light on interconnected biogeochemical processes in an aquifer system.</title>
        <authorList>
            <person name="Anantharaman K."/>
            <person name="Brown C.T."/>
            <person name="Hug L.A."/>
            <person name="Sharon I."/>
            <person name="Castelle C.J."/>
            <person name="Probst A.J."/>
            <person name="Thomas B.C."/>
            <person name="Singh A."/>
            <person name="Wilkins M.J."/>
            <person name="Karaoz U."/>
            <person name="Brodie E.L."/>
            <person name="Williams K.H."/>
            <person name="Hubbard S.S."/>
            <person name="Banfield J.F."/>
        </authorList>
    </citation>
    <scope>NUCLEOTIDE SEQUENCE [LARGE SCALE GENOMIC DNA]</scope>
</reference>
<evidence type="ECO:0000313" key="3">
    <source>
        <dbReference type="Proteomes" id="UP000177006"/>
    </source>
</evidence>
<sequence length="142" mass="15771">MSFGNNMKNVLLFIVRLLGIIMGLVFGLSGIISSIMGFFGFGSASTLLPLQQISRFGYYLLLTISLVMPYRKILNRFHSAIILFPIIILNLVTMANGLPVIIDSYNNLSELINLATITMLIIMLTNLIAVTVIYRQIGVDKK</sequence>
<comment type="caution">
    <text evidence="2">The sequence shown here is derived from an EMBL/GenBank/DDBJ whole genome shotgun (WGS) entry which is preliminary data.</text>
</comment>
<evidence type="ECO:0000256" key="1">
    <source>
        <dbReference type="SAM" id="Phobius"/>
    </source>
</evidence>
<feature type="transmembrane region" description="Helical" evidence="1">
    <location>
        <begin position="114"/>
        <end position="134"/>
    </location>
</feature>
<keyword evidence="1" id="KW-1133">Transmembrane helix</keyword>
<proteinExistence type="predicted"/>
<organism evidence="2 3">
    <name type="scientific">Candidatus Beckwithbacteria bacterium RBG_13_42_9</name>
    <dbReference type="NCBI Taxonomy" id="1797457"/>
    <lineage>
        <taxon>Bacteria</taxon>
        <taxon>Candidatus Beckwithiibacteriota</taxon>
    </lineage>
</organism>
<keyword evidence="1" id="KW-0812">Transmembrane</keyword>
<protein>
    <submittedName>
        <fullName evidence="2">Uncharacterized protein</fullName>
    </submittedName>
</protein>
<accession>A0A1F5E9G8</accession>
<dbReference type="AlphaFoldDB" id="A0A1F5E9G8"/>
<dbReference type="STRING" id="1797457.A2160_04525"/>
<name>A0A1F5E9G8_9BACT</name>
<feature type="transmembrane region" description="Helical" evidence="1">
    <location>
        <begin position="12"/>
        <end position="41"/>
    </location>
</feature>
<evidence type="ECO:0000313" key="2">
    <source>
        <dbReference type="EMBL" id="OGD64028.1"/>
    </source>
</evidence>
<feature type="transmembrane region" description="Helical" evidence="1">
    <location>
        <begin position="82"/>
        <end position="102"/>
    </location>
</feature>
<dbReference type="Proteomes" id="UP000177006">
    <property type="component" value="Unassembled WGS sequence"/>
</dbReference>
<feature type="transmembrane region" description="Helical" evidence="1">
    <location>
        <begin position="53"/>
        <end position="70"/>
    </location>
</feature>
<keyword evidence="1" id="KW-0472">Membrane</keyword>